<organism evidence="3 4">
    <name type="scientific">Cercophora newfieldiana</name>
    <dbReference type="NCBI Taxonomy" id="92897"/>
    <lineage>
        <taxon>Eukaryota</taxon>
        <taxon>Fungi</taxon>
        <taxon>Dikarya</taxon>
        <taxon>Ascomycota</taxon>
        <taxon>Pezizomycotina</taxon>
        <taxon>Sordariomycetes</taxon>
        <taxon>Sordariomycetidae</taxon>
        <taxon>Sordariales</taxon>
        <taxon>Lasiosphaeriaceae</taxon>
        <taxon>Cercophora</taxon>
    </lineage>
</organism>
<dbReference type="Gene3D" id="3.40.50.300">
    <property type="entry name" value="P-loop containing nucleotide triphosphate hydrolases"/>
    <property type="match status" value="1"/>
</dbReference>
<evidence type="ECO:0000259" key="2">
    <source>
        <dbReference type="Pfam" id="PF24883"/>
    </source>
</evidence>
<dbReference type="PANTHER" id="PTHR10039">
    <property type="entry name" value="AMELOGENIN"/>
    <property type="match status" value="1"/>
</dbReference>
<dbReference type="Proteomes" id="UP001174936">
    <property type="component" value="Unassembled WGS sequence"/>
</dbReference>
<feature type="domain" description="Nephrocystin 3-like N-terminal" evidence="2">
    <location>
        <begin position="47"/>
        <end position="231"/>
    </location>
</feature>
<keyword evidence="4" id="KW-1185">Reference proteome</keyword>
<dbReference type="SUPFAM" id="SSF52540">
    <property type="entry name" value="P-loop containing nucleoside triphosphate hydrolases"/>
    <property type="match status" value="1"/>
</dbReference>
<reference evidence="3" key="1">
    <citation type="submission" date="2023-06" db="EMBL/GenBank/DDBJ databases">
        <title>Genome-scale phylogeny and comparative genomics of the fungal order Sordariales.</title>
        <authorList>
            <consortium name="Lawrence Berkeley National Laboratory"/>
            <person name="Hensen N."/>
            <person name="Bonometti L."/>
            <person name="Westerberg I."/>
            <person name="Brannstrom I.O."/>
            <person name="Guillou S."/>
            <person name="Cros-Aarteil S."/>
            <person name="Calhoun S."/>
            <person name="Haridas S."/>
            <person name="Kuo A."/>
            <person name="Mondo S."/>
            <person name="Pangilinan J."/>
            <person name="Riley R."/>
            <person name="Labutti K."/>
            <person name="Andreopoulos B."/>
            <person name="Lipzen A."/>
            <person name="Chen C."/>
            <person name="Yanf M."/>
            <person name="Daum C."/>
            <person name="Ng V."/>
            <person name="Clum A."/>
            <person name="Steindorff A."/>
            <person name="Ohm R."/>
            <person name="Martin F."/>
            <person name="Silar P."/>
            <person name="Natvig D."/>
            <person name="Lalanne C."/>
            <person name="Gautier V."/>
            <person name="Ament-Velasquez S.L."/>
            <person name="Kruys A."/>
            <person name="Hutchinson M.I."/>
            <person name="Powell A.J."/>
            <person name="Barry K."/>
            <person name="Miller A.N."/>
            <person name="Grigoriev I.V."/>
            <person name="Debuchy R."/>
            <person name="Gladieux P."/>
            <person name="Thoren M.H."/>
            <person name="Johannesson H."/>
        </authorList>
    </citation>
    <scope>NUCLEOTIDE SEQUENCE</scope>
    <source>
        <strain evidence="3">SMH2532-1</strain>
    </source>
</reference>
<name>A0AA39Y469_9PEZI</name>
<evidence type="ECO:0000256" key="1">
    <source>
        <dbReference type="ARBA" id="ARBA00022737"/>
    </source>
</evidence>
<dbReference type="AlphaFoldDB" id="A0AA39Y469"/>
<dbReference type="Pfam" id="PF24883">
    <property type="entry name" value="NPHP3_N"/>
    <property type="match status" value="1"/>
</dbReference>
<evidence type="ECO:0000313" key="4">
    <source>
        <dbReference type="Proteomes" id="UP001174936"/>
    </source>
</evidence>
<dbReference type="EMBL" id="JAULSV010000004">
    <property type="protein sequence ID" value="KAK0645722.1"/>
    <property type="molecule type" value="Genomic_DNA"/>
</dbReference>
<dbReference type="InterPro" id="IPR027417">
    <property type="entry name" value="P-loop_NTPase"/>
</dbReference>
<evidence type="ECO:0000313" key="3">
    <source>
        <dbReference type="EMBL" id="KAK0645722.1"/>
    </source>
</evidence>
<dbReference type="PANTHER" id="PTHR10039:SF14">
    <property type="entry name" value="NACHT DOMAIN-CONTAINING PROTEIN"/>
    <property type="match status" value="1"/>
</dbReference>
<gene>
    <name evidence="3" type="ORF">B0T16DRAFT_428773</name>
</gene>
<dbReference type="InterPro" id="IPR056884">
    <property type="entry name" value="NPHP3-like_N"/>
</dbReference>
<sequence>MNPPVIEKKLPTLDSRDNDCLSALFLTDPRDDMDRILSQKDKLLEDTSAWVLSHIAFSRWLNEDSNSVLWLHGDPGKGKTMMAISLTQEIAGIVHEAGHTKVGQVHFFCDNKDSRRKTATSILRGLIYQLICQFPETCVFLREQWEKQKDQLFDSPNSVHSLWRIFRMIAGHDALEKIYVVIDALDECDPESTGELLSLLETYIDSDSKRPDHLRQGQDKPGKVKWLLTSRNEAAVQELMIGALDISLEENYILVSRSVNKFIEAKLAKLQRVKKYDTNLRDFVGQTLREKAEDTFLWVSLAFYPWITTKAAN</sequence>
<protein>
    <submittedName>
        <fullName evidence="3">Heterokaryon incompatibility protein</fullName>
    </submittedName>
</protein>
<keyword evidence="1" id="KW-0677">Repeat</keyword>
<accession>A0AA39Y469</accession>
<comment type="caution">
    <text evidence="3">The sequence shown here is derived from an EMBL/GenBank/DDBJ whole genome shotgun (WGS) entry which is preliminary data.</text>
</comment>
<proteinExistence type="predicted"/>